<dbReference type="SUPFAM" id="SSF46689">
    <property type="entry name" value="Homeodomain-like"/>
    <property type="match status" value="1"/>
</dbReference>
<dbReference type="CDD" id="cd00167">
    <property type="entry name" value="SANT"/>
    <property type="match status" value="1"/>
</dbReference>
<dbReference type="PANTHER" id="PTHR46380">
    <property type="entry name" value="CYCLIN-D-BINDING MYB-LIKE TRANSCRIPTION FACTOR 1"/>
    <property type="match status" value="1"/>
</dbReference>
<dbReference type="PROSITE" id="PS50090">
    <property type="entry name" value="MYB_LIKE"/>
    <property type="match status" value="1"/>
</dbReference>
<keyword evidence="8" id="KW-1185">Reference proteome</keyword>
<feature type="region of interest" description="Disordered" evidence="4">
    <location>
        <begin position="1"/>
        <end position="114"/>
    </location>
</feature>
<evidence type="ECO:0000313" key="7">
    <source>
        <dbReference type="EMBL" id="WFD43031.1"/>
    </source>
</evidence>
<gene>
    <name evidence="7" type="ORF">MPSI1_001682</name>
</gene>
<organism evidence="7 8">
    <name type="scientific">Malassezia psittaci</name>
    <dbReference type="NCBI Taxonomy" id="1821823"/>
    <lineage>
        <taxon>Eukaryota</taxon>
        <taxon>Fungi</taxon>
        <taxon>Dikarya</taxon>
        <taxon>Basidiomycota</taxon>
        <taxon>Ustilaginomycotina</taxon>
        <taxon>Malasseziomycetes</taxon>
        <taxon>Malasseziales</taxon>
        <taxon>Malasseziaceae</taxon>
        <taxon>Malassezia</taxon>
    </lineage>
</organism>
<dbReference type="GO" id="GO:0005634">
    <property type="term" value="C:nucleus"/>
    <property type="evidence" value="ECO:0007669"/>
    <property type="project" value="UniProtKB-SubCell"/>
</dbReference>
<dbReference type="Pfam" id="PF00249">
    <property type="entry name" value="Myb_DNA-binding"/>
    <property type="match status" value="1"/>
</dbReference>
<name>A0AAF0FB31_9BASI</name>
<feature type="domain" description="Myb-like" evidence="5">
    <location>
        <begin position="316"/>
        <end position="365"/>
    </location>
</feature>
<evidence type="ECO:0000256" key="4">
    <source>
        <dbReference type="SAM" id="MobiDB-lite"/>
    </source>
</evidence>
<dbReference type="GO" id="GO:0003700">
    <property type="term" value="F:DNA-binding transcription factor activity"/>
    <property type="evidence" value="ECO:0007669"/>
    <property type="project" value="TreeGrafter"/>
</dbReference>
<feature type="compositionally biased region" description="Polar residues" evidence="4">
    <location>
        <begin position="25"/>
        <end position="58"/>
    </location>
</feature>
<sequence length="553" mass="62527">MEQRANRARNAMLALAPAPVPSADVGTQWNNAWNSENTPPLPYETQSIGERLNKSPNAASPGESESESDSYTEPGIRRKRMESEDETESHKRPRENEAEPLEGSSFDSTTDGYSAAGLRRIPDLHPHLVANTPDPGTQLALNNSFDFSVPEAYNAQTHTDLAEVAAAAAAAMQSKPSTSKGVPRRLQPRSEDPITKLSASQEKVRAAFVSAHAGHTYEQMVLERAYSSDRLFWLKEAYGLSWRTGRWSQEEEDLATAAIEKFCKHYKLSSAALDELIWHRKPEQKHMHEELWKHIALSVGTRPNYAVRMHIKSMRKKVVRGGNWTSAEVEMLSAAVAELGHQWEKIGERLGRSGNVCKHYWREQVQGSQGSQPPQGAFTAEEEAELRRVVLECCAKVGCAPDGPNLPWTLIHERLGSSKRRISVLSRKWRGMLSAERRNSEDQNTRWYAPHDDHVLLQRVRSQQKSNKADIDFDQLASADWQWPTYVLKKHWTIMLRKRVPAQFHGSLNGKQPEQLMQISWMFSKVESLPLTSTKCLRQDGVQTRQPNCQPNM</sequence>
<dbReference type="EMBL" id="CP118376">
    <property type="protein sequence ID" value="WFD43031.1"/>
    <property type="molecule type" value="Genomic_DNA"/>
</dbReference>
<dbReference type="GO" id="GO:0000976">
    <property type="term" value="F:transcription cis-regulatory region binding"/>
    <property type="evidence" value="ECO:0007669"/>
    <property type="project" value="TreeGrafter"/>
</dbReference>
<dbReference type="AlphaFoldDB" id="A0AAF0FB31"/>
<evidence type="ECO:0000313" key="8">
    <source>
        <dbReference type="Proteomes" id="UP001214628"/>
    </source>
</evidence>
<reference evidence="7" key="1">
    <citation type="submission" date="2023-02" db="EMBL/GenBank/DDBJ databases">
        <title>Mating type loci evolution in Malassezia.</title>
        <authorList>
            <person name="Coelho M.A."/>
        </authorList>
    </citation>
    <scope>NUCLEOTIDE SEQUENCE</scope>
    <source>
        <strain evidence="7">CBS 14136</strain>
    </source>
</reference>
<comment type="subcellular location">
    <subcellularLocation>
        <location evidence="1">Nucleus</location>
    </subcellularLocation>
</comment>
<evidence type="ECO:0000256" key="2">
    <source>
        <dbReference type="ARBA" id="ARBA00023125"/>
    </source>
</evidence>
<feature type="region of interest" description="Disordered" evidence="4">
    <location>
        <begin position="173"/>
        <end position="194"/>
    </location>
</feature>
<dbReference type="InterPro" id="IPR051651">
    <property type="entry name" value="DMTF1_DNA-bind_reg"/>
</dbReference>
<evidence type="ECO:0000256" key="3">
    <source>
        <dbReference type="ARBA" id="ARBA00023242"/>
    </source>
</evidence>
<feature type="compositionally biased region" description="Basic and acidic residues" evidence="4">
    <location>
        <begin position="88"/>
        <end position="97"/>
    </location>
</feature>
<dbReference type="PROSITE" id="PS51294">
    <property type="entry name" value="HTH_MYB"/>
    <property type="match status" value="1"/>
</dbReference>
<proteinExistence type="predicted"/>
<dbReference type="PANTHER" id="PTHR46380:SF2">
    <property type="entry name" value="CYCLIN-D-BINDING MYB-LIKE TRANSCRIPTION FACTOR 1"/>
    <property type="match status" value="1"/>
</dbReference>
<protein>
    <submittedName>
        <fullName evidence="7">Uncharacterized protein</fullName>
    </submittedName>
</protein>
<evidence type="ECO:0000256" key="1">
    <source>
        <dbReference type="ARBA" id="ARBA00004123"/>
    </source>
</evidence>
<accession>A0AAF0FB31</accession>
<evidence type="ECO:0000259" key="5">
    <source>
        <dbReference type="PROSITE" id="PS50090"/>
    </source>
</evidence>
<feature type="domain" description="HTH myb-type" evidence="6">
    <location>
        <begin position="316"/>
        <end position="369"/>
    </location>
</feature>
<feature type="compositionally biased region" description="Low complexity" evidence="4">
    <location>
        <begin position="8"/>
        <end position="17"/>
    </location>
</feature>
<dbReference type="Gene3D" id="1.10.10.60">
    <property type="entry name" value="Homeodomain-like"/>
    <property type="match status" value="1"/>
</dbReference>
<dbReference type="Proteomes" id="UP001214628">
    <property type="component" value="Chromosome 2"/>
</dbReference>
<dbReference type="InterPro" id="IPR001005">
    <property type="entry name" value="SANT/Myb"/>
</dbReference>
<dbReference type="SMART" id="SM00717">
    <property type="entry name" value="SANT"/>
    <property type="match status" value="3"/>
</dbReference>
<evidence type="ECO:0000259" key="6">
    <source>
        <dbReference type="PROSITE" id="PS51294"/>
    </source>
</evidence>
<dbReference type="InterPro" id="IPR017930">
    <property type="entry name" value="Myb_dom"/>
</dbReference>
<keyword evidence="3" id="KW-0539">Nucleus</keyword>
<dbReference type="InterPro" id="IPR009057">
    <property type="entry name" value="Homeodomain-like_sf"/>
</dbReference>
<keyword evidence="2" id="KW-0238">DNA-binding</keyword>